<accession>S3CIL9</accession>
<evidence type="ECO:0000256" key="1">
    <source>
        <dbReference type="SAM" id="MobiDB-lite"/>
    </source>
</evidence>
<organism evidence="2 3">
    <name type="scientific">Glarea lozoyensis (strain ATCC 20868 / MF5171)</name>
    <dbReference type="NCBI Taxonomy" id="1116229"/>
    <lineage>
        <taxon>Eukaryota</taxon>
        <taxon>Fungi</taxon>
        <taxon>Dikarya</taxon>
        <taxon>Ascomycota</taxon>
        <taxon>Pezizomycotina</taxon>
        <taxon>Leotiomycetes</taxon>
        <taxon>Helotiales</taxon>
        <taxon>Helotiaceae</taxon>
        <taxon>Glarea</taxon>
    </lineage>
</organism>
<dbReference type="KEGG" id="glz:GLAREA_01592"/>
<name>S3CIL9_GLAL2</name>
<dbReference type="GeneID" id="19460650"/>
<dbReference type="AlphaFoldDB" id="S3CIL9"/>
<reference evidence="2 3" key="1">
    <citation type="journal article" date="2013" name="BMC Genomics">
        <title>Genomics-driven discovery of the pneumocandin biosynthetic gene cluster in the fungus Glarea lozoyensis.</title>
        <authorList>
            <person name="Chen L."/>
            <person name="Yue Q."/>
            <person name="Zhang X."/>
            <person name="Xiang M."/>
            <person name="Wang C."/>
            <person name="Li S."/>
            <person name="Che Y."/>
            <person name="Ortiz-Lopez F.J."/>
            <person name="Bills G.F."/>
            <person name="Liu X."/>
            <person name="An Z."/>
        </authorList>
    </citation>
    <scope>NUCLEOTIDE SEQUENCE [LARGE SCALE GENOMIC DNA]</scope>
    <source>
        <strain evidence="3">ATCC 20868 / MF5171</strain>
    </source>
</reference>
<dbReference type="RefSeq" id="XP_008086999.1">
    <property type="nucleotide sequence ID" value="XM_008088808.1"/>
</dbReference>
<dbReference type="Proteomes" id="UP000016922">
    <property type="component" value="Unassembled WGS sequence"/>
</dbReference>
<feature type="region of interest" description="Disordered" evidence="1">
    <location>
        <begin position="1"/>
        <end position="26"/>
    </location>
</feature>
<sequence length="296" mass="33759">MFLKGLTLHPSTSASSEKTDLSIASGSEDGGIKIPCKFPRPVTVEEITDAAFEDEATEKNLLRRNGHPVSLEKDGTYFVDYYKQVYSFLYFATGKTNGQSIRECFPEGIDPTHEDMKMVHAVVQEIGDRLTDGFGIQIVMSRELLRDPLWTMDPVPDFETQDDRIHYFIYAFENNPFATVSLLYEINPALDIMFILSDYEHDGELSHLNALRTKLRGHLYTRLALLADLIFYGYFLRDAELEGTDGDNLQWIKGRVASCLKPSPITNGRYGELDLDDWPIKAQIDPNDWTKPWDGW</sequence>
<dbReference type="OrthoDB" id="3564249at2759"/>
<proteinExistence type="predicted"/>
<evidence type="ECO:0000313" key="2">
    <source>
        <dbReference type="EMBL" id="EPE25680.1"/>
    </source>
</evidence>
<evidence type="ECO:0000313" key="3">
    <source>
        <dbReference type="Proteomes" id="UP000016922"/>
    </source>
</evidence>
<dbReference type="EMBL" id="KE145371">
    <property type="protein sequence ID" value="EPE25680.1"/>
    <property type="molecule type" value="Genomic_DNA"/>
</dbReference>
<keyword evidence="3" id="KW-1185">Reference proteome</keyword>
<dbReference type="HOGENOM" id="CLU_940256_0_0_1"/>
<gene>
    <name evidence="2" type="ORF">GLAREA_01592</name>
</gene>
<protein>
    <submittedName>
        <fullName evidence="2">Uncharacterized protein</fullName>
    </submittedName>
</protein>